<protein>
    <recommendedName>
        <fullName evidence="2">DH domain-containing protein</fullName>
    </recommendedName>
</protein>
<feature type="compositionally biased region" description="Polar residues" evidence="1">
    <location>
        <begin position="211"/>
        <end position="230"/>
    </location>
</feature>
<gene>
    <name evidence="3" type="ORF">BCR34DRAFT_476508</name>
</gene>
<feature type="compositionally biased region" description="Low complexity" evidence="1">
    <location>
        <begin position="330"/>
        <end position="359"/>
    </location>
</feature>
<accession>A0A1Y2A141</accession>
<feature type="compositionally biased region" description="Pro residues" evidence="1">
    <location>
        <begin position="740"/>
        <end position="752"/>
    </location>
</feature>
<dbReference type="Gene3D" id="1.20.1270.60">
    <property type="entry name" value="Arfaptin homology (AH) domain/BAR domain"/>
    <property type="match status" value="1"/>
</dbReference>
<name>A0A1Y2A141_9PLEO</name>
<comment type="caution">
    <text evidence="3">The sequence shown here is derived from an EMBL/GenBank/DDBJ whole genome shotgun (WGS) entry which is preliminary data.</text>
</comment>
<sequence length="1521" mass="167896">MGEPQQEKLHRYASVADWVQTTSLAQYDETASEPALEDSDPDAFYRPAIHPPTEHEASPYSDNMTTTRQRQQSSNGNVRATPKPAFRSASGPATSSTTAPRSAPQLPGGRPSVKAMAQKFNQAPSSADSSPSVPRVRPTRVTPSVRSTTSPPVRHIGHAHPPTRPAKEASYGPHKFSNLKTRERPQPAPASPAGVRRANGVKSSLDDKPSPSRTKVTSPVRTHKQPTSSHRAPFFGEVVGEHDAATPGYGIPTVDPASHESDPSVPQQVGNSTIKLVPDDSTLGPMPEFAASSPARHMRSPSDMSERSAKDGFGGRLSALSNSREPRRYSPPSRIPVASRRMSAASDSSSSIGTSHTGAGSAGGHLPVQSKADEQPVEAFGKVDNDSMNHTTASVRLVQSTYEHEYPHDPLTVKTSNLHVPHEPEPVSAATEFEYEESPVLGMPGSFMMTPPLDEPVYVAQPELLQARVFHPPSREMKETPPAAVQQQPNPSEFSVRESIPIMLGEDDQQPGWGVSPTRSRQSPRLNIGAQKWRAQPMDTSVSMQYQEEDSPIDPFANRGTLRPDDSASMAFYHQFQPPPMPEPSYMPNRNVDSRLTMDSHAYSVINKVLNLYHESESVTPEMATDSQLQVLNVSPAIAQHKDWGSKEATETYLARLLSDATPSEKAHTEQETPTAQEESTKTRTQGMPSLSIDQFDEEPSDFEAGGTAIIFPSDEHSEAPYSSLLPQIESTGEGLVAPRAPPVRPAPPTPQPSAGANPPLDPAAARLRQRYNIIRELIETEKTYAADMMVADSIFQETAGEIMDEKARRTLFSNTHEIACFSNILWRDLKRTARPVINIIPKPDAAPKNNSDETLDQVTPINAADLPDDGEHLNLTPENDRKVAVGAIMNEAMSRIERLYTTYLLNHEDANVYIKANLKNPKILGWVMACILHSKGLTQAWDLDSLLIKPTQRILKYPLLLGELLRATDEGHPDYEALKVAHGEVKKVCERIDDAKKRQQTLREATREGRKQKSKGLFDTRLGKNFVKALTSKADKAKLQAGTNEVFEDPEYDKLAQKFGGHFFQLQIVLRDVEKYIEDISVYMVNLNATVLGFIAMLDSAPSSSPEIESAWRRQAMALYELQTIALEDHITAVRIRVIKPIVEVWGLHNRPQKLMEQRKKGLTSHVKFKQALERKEKIDTKLQDASDQFLTVNNALKIELPKLYSLTKSLVLTALGAFVMYQKDWWRNCQKKILPLLEYEPEHTTSLPYDLEQYVARFRSDHSSVQNAMSSLAMVNRSLLSDVTSLLSPTPTLYSDDTSSRKSSSRRTESMSSDISTDTRRRRSGGYVSQSFDGQRTPGKRAYPAREMHREYSDSAVPRTERALSPISDKSDDTIRAGRALPNLDGAFDDYNPPAMAMAESAYLAPTSNPGSSRASTVFSSALPMSDSPTQAGSGEGAGVGPDSEDVEVLFLAASLFEFNIAHDRREGGIPYLVYVPGEIFDVIGLKGELWLARNQDDPSKTIGWIWEKHFARILPEES</sequence>
<dbReference type="Pfam" id="PF00621">
    <property type="entry name" value="RhoGEF"/>
    <property type="match status" value="1"/>
</dbReference>
<dbReference type="GO" id="GO:0032955">
    <property type="term" value="P:regulation of division septum assembly"/>
    <property type="evidence" value="ECO:0007669"/>
    <property type="project" value="TreeGrafter"/>
</dbReference>
<feature type="compositionally biased region" description="Polar residues" evidence="1">
    <location>
        <begin position="119"/>
        <end position="128"/>
    </location>
</feature>
<dbReference type="PROSITE" id="PS50010">
    <property type="entry name" value="DH_2"/>
    <property type="match status" value="1"/>
</dbReference>
<proteinExistence type="predicted"/>
<dbReference type="GO" id="GO:0005085">
    <property type="term" value="F:guanyl-nucleotide exchange factor activity"/>
    <property type="evidence" value="ECO:0007669"/>
    <property type="project" value="InterPro"/>
</dbReference>
<evidence type="ECO:0000313" key="3">
    <source>
        <dbReference type="EMBL" id="ORY16222.1"/>
    </source>
</evidence>
<organism evidence="3 4">
    <name type="scientific">Clohesyomyces aquaticus</name>
    <dbReference type="NCBI Taxonomy" id="1231657"/>
    <lineage>
        <taxon>Eukaryota</taxon>
        <taxon>Fungi</taxon>
        <taxon>Dikarya</taxon>
        <taxon>Ascomycota</taxon>
        <taxon>Pezizomycotina</taxon>
        <taxon>Dothideomycetes</taxon>
        <taxon>Pleosporomycetidae</taxon>
        <taxon>Pleosporales</taxon>
        <taxon>Lindgomycetaceae</taxon>
        <taxon>Clohesyomyces</taxon>
    </lineage>
</organism>
<dbReference type="InterPro" id="IPR027267">
    <property type="entry name" value="AH/BAR_dom_sf"/>
</dbReference>
<feature type="compositionally biased region" description="Low complexity" evidence="1">
    <location>
        <begin position="129"/>
        <end position="154"/>
    </location>
</feature>
<feature type="compositionally biased region" description="Polar residues" evidence="1">
    <location>
        <begin position="672"/>
        <end position="693"/>
    </location>
</feature>
<feature type="compositionally biased region" description="Polar residues" evidence="1">
    <location>
        <begin position="1408"/>
        <end position="1422"/>
    </location>
</feature>
<dbReference type="GO" id="GO:0031991">
    <property type="term" value="P:regulation of actomyosin contractile ring contraction"/>
    <property type="evidence" value="ECO:0007669"/>
    <property type="project" value="TreeGrafter"/>
</dbReference>
<feature type="compositionally biased region" description="Low complexity" evidence="1">
    <location>
        <begin position="87"/>
        <end position="104"/>
    </location>
</feature>
<dbReference type="InterPro" id="IPR051492">
    <property type="entry name" value="Dynamin-Rho_GEF"/>
</dbReference>
<dbReference type="PANTHER" id="PTHR22834:SF20">
    <property type="entry name" value="SH3 DOMAIN-CONTAINING PROTEIN"/>
    <property type="match status" value="1"/>
</dbReference>
<feature type="compositionally biased region" description="Polar residues" evidence="1">
    <location>
        <begin position="60"/>
        <end position="78"/>
    </location>
</feature>
<feature type="region of interest" description="Disordered" evidence="1">
    <location>
        <begin position="735"/>
        <end position="762"/>
    </location>
</feature>
<dbReference type="OrthoDB" id="10256089at2759"/>
<dbReference type="STRING" id="1231657.A0A1Y2A141"/>
<evidence type="ECO:0000313" key="4">
    <source>
        <dbReference type="Proteomes" id="UP000193144"/>
    </source>
</evidence>
<feature type="region of interest" description="Disordered" evidence="1">
    <location>
        <begin position="1293"/>
        <end position="1376"/>
    </location>
</feature>
<dbReference type="SUPFAM" id="SSF103657">
    <property type="entry name" value="BAR/IMD domain-like"/>
    <property type="match status" value="1"/>
</dbReference>
<dbReference type="InterPro" id="IPR035899">
    <property type="entry name" value="DBL_dom_sf"/>
</dbReference>
<evidence type="ECO:0000256" key="1">
    <source>
        <dbReference type="SAM" id="MobiDB-lite"/>
    </source>
</evidence>
<dbReference type="SMART" id="SM00325">
    <property type="entry name" value="RhoGEF"/>
    <property type="match status" value="1"/>
</dbReference>
<dbReference type="InterPro" id="IPR000219">
    <property type="entry name" value="DH_dom"/>
</dbReference>
<evidence type="ECO:0000259" key="2">
    <source>
        <dbReference type="PROSITE" id="PS50010"/>
    </source>
</evidence>
<dbReference type="Gene3D" id="1.20.900.10">
    <property type="entry name" value="Dbl homology (DH) domain"/>
    <property type="match status" value="1"/>
</dbReference>
<feature type="compositionally biased region" description="Basic and acidic residues" evidence="1">
    <location>
        <begin position="1346"/>
        <end position="1355"/>
    </location>
</feature>
<dbReference type="Proteomes" id="UP000193144">
    <property type="component" value="Unassembled WGS sequence"/>
</dbReference>
<feature type="compositionally biased region" description="Polar residues" evidence="1">
    <location>
        <begin position="264"/>
        <end position="274"/>
    </location>
</feature>
<keyword evidence="4" id="KW-1185">Reference proteome</keyword>
<reference evidence="3 4" key="1">
    <citation type="submission" date="2016-07" db="EMBL/GenBank/DDBJ databases">
        <title>Pervasive Adenine N6-methylation of Active Genes in Fungi.</title>
        <authorList>
            <consortium name="DOE Joint Genome Institute"/>
            <person name="Mondo S.J."/>
            <person name="Dannebaum R.O."/>
            <person name="Kuo R.C."/>
            <person name="Labutti K."/>
            <person name="Haridas S."/>
            <person name="Kuo A."/>
            <person name="Salamov A."/>
            <person name="Ahrendt S.R."/>
            <person name="Lipzen A."/>
            <person name="Sullivan W."/>
            <person name="Andreopoulos W.B."/>
            <person name="Clum A."/>
            <person name="Lindquist E."/>
            <person name="Daum C."/>
            <person name="Ramamoorthy G.K."/>
            <person name="Gryganskyi A."/>
            <person name="Culley D."/>
            <person name="Magnuson J.K."/>
            <person name="James T.Y."/>
            <person name="O'Malley M.A."/>
            <person name="Stajich J.E."/>
            <person name="Spatafora J.W."/>
            <person name="Visel A."/>
            <person name="Grigoriev I.V."/>
        </authorList>
    </citation>
    <scope>NUCLEOTIDE SEQUENCE [LARGE SCALE GENOMIC DNA]</scope>
    <source>
        <strain evidence="3 4">CBS 115471</strain>
    </source>
</reference>
<dbReference type="CDD" id="cd07589">
    <property type="entry name" value="BAR_DNMBP"/>
    <property type="match status" value="1"/>
</dbReference>
<dbReference type="SUPFAM" id="SSF48065">
    <property type="entry name" value="DBL homology domain (DH-domain)"/>
    <property type="match status" value="1"/>
</dbReference>
<dbReference type="GO" id="GO:0005737">
    <property type="term" value="C:cytoplasm"/>
    <property type="evidence" value="ECO:0007669"/>
    <property type="project" value="TreeGrafter"/>
</dbReference>
<dbReference type="EMBL" id="MCFA01000019">
    <property type="protein sequence ID" value="ORY16222.1"/>
    <property type="molecule type" value="Genomic_DNA"/>
</dbReference>
<feature type="region of interest" description="Disordered" evidence="1">
    <location>
        <begin position="1407"/>
        <end position="1443"/>
    </location>
</feature>
<dbReference type="PANTHER" id="PTHR22834">
    <property type="entry name" value="NUCLEAR FUSION PROTEIN FUS2"/>
    <property type="match status" value="1"/>
</dbReference>
<dbReference type="CDD" id="cd00160">
    <property type="entry name" value="RhoGEF"/>
    <property type="match status" value="1"/>
</dbReference>
<feature type="domain" description="DH" evidence="2">
    <location>
        <begin position="770"/>
        <end position="996"/>
    </location>
</feature>
<feature type="region of interest" description="Disordered" evidence="1">
    <location>
        <begin position="660"/>
        <end position="706"/>
    </location>
</feature>
<feature type="region of interest" description="Disordered" evidence="1">
    <location>
        <begin position="25"/>
        <end position="374"/>
    </location>
</feature>